<feature type="transmembrane region" description="Helical" evidence="1">
    <location>
        <begin position="54"/>
        <end position="73"/>
    </location>
</feature>
<dbReference type="STRING" id="33114.A0A2G2VDP2"/>
<name>A0A2G2VDP2_CAPBA</name>
<evidence type="ECO:0000256" key="1">
    <source>
        <dbReference type="SAM" id="Phobius"/>
    </source>
</evidence>
<dbReference type="EMBL" id="MLFT02000012">
    <property type="protein sequence ID" value="PHT31058.1"/>
    <property type="molecule type" value="Genomic_DNA"/>
</dbReference>
<comment type="caution">
    <text evidence="2">The sequence shown here is derived from an EMBL/GenBank/DDBJ whole genome shotgun (WGS) entry which is preliminary data.</text>
</comment>
<sequence>MEVIVADDGAALAEAAAATFDWKNWRIVSYPLQYYYWISIFRQRCLDRISPYVLYRWIGTAVLAIIYAFRIYIRGFCIWKKTLSFDTCCALQQRNIGKDIRASGIELALRVSCRQLIQDYGMTGDTVSINWHNRPNMIYHIGDIVTVMMVAVDSGVSGCNVTLLDVSSWRC</sequence>
<evidence type="ECO:0000313" key="3">
    <source>
        <dbReference type="Proteomes" id="UP000224567"/>
    </source>
</evidence>
<organism evidence="2 3">
    <name type="scientific">Capsicum baccatum</name>
    <name type="common">Peruvian pepper</name>
    <dbReference type="NCBI Taxonomy" id="33114"/>
    <lineage>
        <taxon>Eukaryota</taxon>
        <taxon>Viridiplantae</taxon>
        <taxon>Streptophyta</taxon>
        <taxon>Embryophyta</taxon>
        <taxon>Tracheophyta</taxon>
        <taxon>Spermatophyta</taxon>
        <taxon>Magnoliopsida</taxon>
        <taxon>eudicotyledons</taxon>
        <taxon>Gunneridae</taxon>
        <taxon>Pentapetalae</taxon>
        <taxon>asterids</taxon>
        <taxon>lamiids</taxon>
        <taxon>Solanales</taxon>
        <taxon>Solanaceae</taxon>
        <taxon>Solanoideae</taxon>
        <taxon>Capsiceae</taxon>
        <taxon>Capsicum</taxon>
    </lineage>
</organism>
<dbReference type="Proteomes" id="UP000224567">
    <property type="component" value="Unassembled WGS sequence"/>
</dbReference>
<dbReference type="AlphaFoldDB" id="A0A2G2VDP2"/>
<accession>A0A2G2VDP2</accession>
<keyword evidence="1" id="KW-0812">Transmembrane</keyword>
<gene>
    <name evidence="2" type="ORF">CQW23_27395</name>
</gene>
<evidence type="ECO:0000313" key="2">
    <source>
        <dbReference type="EMBL" id="PHT31058.1"/>
    </source>
</evidence>
<reference evidence="2 3" key="1">
    <citation type="journal article" date="2017" name="Genome Biol.">
        <title>New reference genome sequences of hot pepper reveal the massive evolution of plant disease-resistance genes by retroduplication.</title>
        <authorList>
            <person name="Kim S."/>
            <person name="Park J."/>
            <person name="Yeom S.I."/>
            <person name="Kim Y.M."/>
            <person name="Seo E."/>
            <person name="Kim K.T."/>
            <person name="Kim M.S."/>
            <person name="Lee J.M."/>
            <person name="Cheong K."/>
            <person name="Shin H.S."/>
            <person name="Kim S.B."/>
            <person name="Han K."/>
            <person name="Lee J."/>
            <person name="Park M."/>
            <person name="Lee H.A."/>
            <person name="Lee H.Y."/>
            <person name="Lee Y."/>
            <person name="Oh S."/>
            <person name="Lee J.H."/>
            <person name="Choi E."/>
            <person name="Choi E."/>
            <person name="Lee S.E."/>
            <person name="Jeon J."/>
            <person name="Kim H."/>
            <person name="Choi G."/>
            <person name="Song H."/>
            <person name="Lee J."/>
            <person name="Lee S.C."/>
            <person name="Kwon J.K."/>
            <person name="Lee H.Y."/>
            <person name="Koo N."/>
            <person name="Hong Y."/>
            <person name="Kim R.W."/>
            <person name="Kang W.H."/>
            <person name="Huh J.H."/>
            <person name="Kang B.C."/>
            <person name="Yang T.J."/>
            <person name="Lee Y.H."/>
            <person name="Bennetzen J.L."/>
            <person name="Choi D."/>
        </authorList>
    </citation>
    <scope>NUCLEOTIDE SEQUENCE [LARGE SCALE GENOMIC DNA]</scope>
    <source>
        <strain evidence="3">cv. PBC81</strain>
    </source>
</reference>
<proteinExistence type="predicted"/>
<reference evidence="3" key="2">
    <citation type="journal article" date="2017" name="J. Anim. Genet.">
        <title>Multiple reference genome sequences of hot pepper reveal the massive evolution of plant disease resistance genes by retroduplication.</title>
        <authorList>
            <person name="Kim S."/>
            <person name="Park J."/>
            <person name="Yeom S.-I."/>
            <person name="Kim Y.-M."/>
            <person name="Seo E."/>
            <person name="Kim K.-T."/>
            <person name="Kim M.-S."/>
            <person name="Lee J.M."/>
            <person name="Cheong K."/>
            <person name="Shin H.-S."/>
            <person name="Kim S.-B."/>
            <person name="Han K."/>
            <person name="Lee J."/>
            <person name="Park M."/>
            <person name="Lee H.-A."/>
            <person name="Lee H.-Y."/>
            <person name="Lee Y."/>
            <person name="Oh S."/>
            <person name="Lee J.H."/>
            <person name="Choi E."/>
            <person name="Choi E."/>
            <person name="Lee S.E."/>
            <person name="Jeon J."/>
            <person name="Kim H."/>
            <person name="Choi G."/>
            <person name="Song H."/>
            <person name="Lee J."/>
            <person name="Lee S.-C."/>
            <person name="Kwon J.-K."/>
            <person name="Lee H.-Y."/>
            <person name="Koo N."/>
            <person name="Hong Y."/>
            <person name="Kim R.W."/>
            <person name="Kang W.-H."/>
            <person name="Huh J.H."/>
            <person name="Kang B.-C."/>
            <person name="Yang T.-J."/>
            <person name="Lee Y.-H."/>
            <person name="Bennetzen J.L."/>
            <person name="Choi D."/>
        </authorList>
    </citation>
    <scope>NUCLEOTIDE SEQUENCE [LARGE SCALE GENOMIC DNA]</scope>
    <source>
        <strain evidence="3">cv. PBC81</strain>
    </source>
</reference>
<protein>
    <submittedName>
        <fullName evidence="2">Uncharacterized protein</fullName>
    </submittedName>
</protein>
<keyword evidence="1" id="KW-1133">Transmembrane helix</keyword>
<keyword evidence="1" id="KW-0472">Membrane</keyword>
<keyword evidence="3" id="KW-1185">Reference proteome</keyword>